<gene>
    <name evidence="8" type="primary">fluC</name>
    <name evidence="8" type="synonym">crcB</name>
    <name evidence="9" type="ORF">ACFOKC_06575</name>
</gene>
<dbReference type="EMBL" id="JBHRWN010000002">
    <property type="protein sequence ID" value="MFC3477386.1"/>
    <property type="molecule type" value="Genomic_DNA"/>
</dbReference>
<comment type="caution">
    <text evidence="8">Lacks conserved residue(s) required for the propagation of feature annotation.</text>
</comment>
<comment type="caution">
    <text evidence="9">The sequence shown here is derived from an EMBL/GenBank/DDBJ whole genome shotgun (WGS) entry which is preliminary data.</text>
</comment>
<feature type="transmembrane region" description="Helical" evidence="8">
    <location>
        <begin position="96"/>
        <end position="119"/>
    </location>
</feature>
<comment type="function">
    <text evidence="8">Fluoride-specific ion channel. Important for reducing fluoride concentration in the cell, thus reducing its toxicity.</text>
</comment>
<evidence type="ECO:0000313" key="10">
    <source>
        <dbReference type="Proteomes" id="UP001595660"/>
    </source>
</evidence>
<keyword evidence="2 8" id="KW-1003">Cell membrane</keyword>
<dbReference type="InterPro" id="IPR003691">
    <property type="entry name" value="FluC"/>
</dbReference>
<dbReference type="GeneID" id="69116687"/>
<dbReference type="GO" id="GO:0140114">
    <property type="term" value="P:cellular detoxification of fluoride"/>
    <property type="evidence" value="ECO:0007669"/>
    <property type="project" value="UniProtKB-UniRule"/>
</dbReference>
<keyword evidence="8" id="KW-0407">Ion channel</keyword>
<proteinExistence type="inferred from homology"/>
<feature type="transmembrane region" description="Helical" evidence="8">
    <location>
        <begin position="70"/>
        <end position="90"/>
    </location>
</feature>
<feature type="transmembrane region" description="Helical" evidence="8">
    <location>
        <begin position="12"/>
        <end position="33"/>
    </location>
</feature>
<evidence type="ECO:0000256" key="1">
    <source>
        <dbReference type="ARBA" id="ARBA00004651"/>
    </source>
</evidence>
<evidence type="ECO:0000256" key="6">
    <source>
        <dbReference type="ARBA" id="ARBA00035120"/>
    </source>
</evidence>
<dbReference type="Pfam" id="PF02537">
    <property type="entry name" value="CRCB"/>
    <property type="match status" value="1"/>
</dbReference>
<evidence type="ECO:0000256" key="7">
    <source>
        <dbReference type="ARBA" id="ARBA00035585"/>
    </source>
</evidence>
<evidence type="ECO:0000256" key="4">
    <source>
        <dbReference type="ARBA" id="ARBA00022989"/>
    </source>
</evidence>
<keyword evidence="8" id="KW-0813">Transport</keyword>
<evidence type="ECO:0000256" key="2">
    <source>
        <dbReference type="ARBA" id="ARBA00022475"/>
    </source>
</evidence>
<name>A0ABD5NDV3_9EURY</name>
<dbReference type="Proteomes" id="UP001595660">
    <property type="component" value="Unassembled WGS sequence"/>
</dbReference>
<evidence type="ECO:0000256" key="3">
    <source>
        <dbReference type="ARBA" id="ARBA00022692"/>
    </source>
</evidence>
<evidence type="ECO:0000313" key="9">
    <source>
        <dbReference type="EMBL" id="MFC3477386.1"/>
    </source>
</evidence>
<organism evidence="9 10">
    <name type="scientific">Halobacterium litoreum</name>
    <dbReference type="NCBI Taxonomy" id="2039234"/>
    <lineage>
        <taxon>Archaea</taxon>
        <taxon>Methanobacteriati</taxon>
        <taxon>Methanobacteriota</taxon>
        <taxon>Stenosarchaea group</taxon>
        <taxon>Halobacteria</taxon>
        <taxon>Halobacteriales</taxon>
        <taxon>Halobacteriaceae</taxon>
        <taxon>Halobacterium</taxon>
    </lineage>
</organism>
<comment type="subcellular location">
    <subcellularLocation>
        <location evidence="1 8">Cell membrane</location>
        <topology evidence="1 8">Multi-pass membrane protein</topology>
    </subcellularLocation>
</comment>
<keyword evidence="10" id="KW-1185">Reference proteome</keyword>
<dbReference type="GO" id="GO:0062054">
    <property type="term" value="F:fluoride channel activity"/>
    <property type="evidence" value="ECO:0007669"/>
    <property type="project" value="UniProtKB-UniRule"/>
</dbReference>
<keyword evidence="4 8" id="KW-1133">Transmembrane helix</keyword>
<keyword evidence="8" id="KW-0406">Ion transport</keyword>
<dbReference type="AlphaFoldDB" id="A0ABD5NDV3"/>
<sequence length="126" mass="12896">MSTQTLRRLEAVALVGVGGFAGANLRYAAALLWPGLPGTLAVNAAGSLALGFIVYEAAGRGVLADESRTVLATGFLSSLTTYSTFAVQTAQSAPVWMVANVLGNYALGFLGVVVGRWLAVTYGGGR</sequence>
<dbReference type="GO" id="GO:0005886">
    <property type="term" value="C:plasma membrane"/>
    <property type="evidence" value="ECO:0007669"/>
    <property type="project" value="UniProtKB-SubCell"/>
</dbReference>
<evidence type="ECO:0000256" key="5">
    <source>
        <dbReference type="ARBA" id="ARBA00023136"/>
    </source>
</evidence>
<comment type="similarity">
    <text evidence="6 8">Belongs to the fluoride channel Fluc/FEX (TC 1.A.43) family.</text>
</comment>
<evidence type="ECO:0000256" key="8">
    <source>
        <dbReference type="HAMAP-Rule" id="MF_00454"/>
    </source>
</evidence>
<keyword evidence="3 8" id="KW-0812">Transmembrane</keyword>
<feature type="transmembrane region" description="Helical" evidence="8">
    <location>
        <begin position="39"/>
        <end position="58"/>
    </location>
</feature>
<comment type="catalytic activity">
    <reaction evidence="7">
        <text>fluoride(in) = fluoride(out)</text>
        <dbReference type="Rhea" id="RHEA:76159"/>
        <dbReference type="ChEBI" id="CHEBI:17051"/>
    </reaction>
    <physiologicalReaction direction="left-to-right" evidence="7">
        <dbReference type="Rhea" id="RHEA:76160"/>
    </physiologicalReaction>
</comment>
<reference evidence="9 10" key="1">
    <citation type="journal article" date="2019" name="Int. J. Syst. Evol. Microbiol.">
        <title>The Global Catalogue of Microorganisms (GCM) 10K type strain sequencing project: providing services to taxonomists for standard genome sequencing and annotation.</title>
        <authorList>
            <consortium name="The Broad Institute Genomics Platform"/>
            <consortium name="The Broad Institute Genome Sequencing Center for Infectious Disease"/>
            <person name="Wu L."/>
            <person name="Ma J."/>
        </authorList>
    </citation>
    <scope>NUCLEOTIDE SEQUENCE [LARGE SCALE GENOMIC DNA]</scope>
    <source>
        <strain evidence="9 10">CGMCC 1.12562</strain>
    </source>
</reference>
<keyword evidence="5 8" id="KW-0472">Membrane</keyword>
<accession>A0ABD5NDV3</accession>
<protein>
    <recommendedName>
        <fullName evidence="8">Fluoride-specific ion channel FluC</fullName>
    </recommendedName>
</protein>
<dbReference type="RefSeq" id="WP_232571487.1">
    <property type="nucleotide sequence ID" value="NZ_CP089466.1"/>
</dbReference>
<dbReference type="HAMAP" id="MF_00454">
    <property type="entry name" value="FluC"/>
    <property type="match status" value="1"/>
</dbReference>